<reference evidence="2 3" key="1">
    <citation type="submission" date="2018-02" db="EMBL/GenBank/DDBJ databases">
        <title>The genomes of Aspergillus section Nigri reveals drivers in fungal speciation.</title>
        <authorList>
            <consortium name="DOE Joint Genome Institute"/>
            <person name="Vesth T.C."/>
            <person name="Nybo J."/>
            <person name="Theobald S."/>
            <person name="Brandl J."/>
            <person name="Frisvad J.C."/>
            <person name="Nielsen K.F."/>
            <person name="Lyhne E.K."/>
            <person name="Kogle M.E."/>
            <person name="Kuo A."/>
            <person name="Riley R."/>
            <person name="Clum A."/>
            <person name="Nolan M."/>
            <person name="Lipzen A."/>
            <person name="Salamov A."/>
            <person name="Henrissat B."/>
            <person name="Wiebenga A."/>
            <person name="De vries R.P."/>
            <person name="Grigoriev I.V."/>
            <person name="Mortensen U.H."/>
            <person name="Andersen M.R."/>
            <person name="Baker S.E."/>
        </authorList>
    </citation>
    <scope>NUCLEOTIDE SEQUENCE [LARGE SCALE GENOMIC DNA]</scope>
    <source>
        <strain evidence="2 3">CBS 313.89</strain>
    </source>
</reference>
<dbReference type="GeneID" id="63856762"/>
<evidence type="ECO:0008006" key="4">
    <source>
        <dbReference type="Google" id="ProtNLM"/>
    </source>
</evidence>
<evidence type="ECO:0000313" key="3">
    <source>
        <dbReference type="Proteomes" id="UP000249789"/>
    </source>
</evidence>
<dbReference type="AlphaFoldDB" id="A0A8G1W5W8"/>
<evidence type="ECO:0000313" key="2">
    <source>
        <dbReference type="EMBL" id="RAK81664.1"/>
    </source>
</evidence>
<name>A0A8G1W5W8_9EURO</name>
<dbReference type="EMBL" id="KZ824624">
    <property type="protein sequence ID" value="RAK81664.1"/>
    <property type="molecule type" value="Genomic_DNA"/>
</dbReference>
<dbReference type="Proteomes" id="UP000249789">
    <property type="component" value="Unassembled WGS sequence"/>
</dbReference>
<keyword evidence="1" id="KW-0812">Transmembrane</keyword>
<keyword evidence="1" id="KW-1133">Transmembrane helix</keyword>
<dbReference type="VEuPathDB" id="FungiDB:BO72DRAFT_176204"/>
<proteinExistence type="predicted"/>
<keyword evidence="3" id="KW-1185">Reference proteome</keyword>
<keyword evidence="1" id="KW-0472">Membrane</keyword>
<protein>
    <recommendedName>
        <fullName evidence="4">Transmembrane protein</fullName>
    </recommendedName>
</protein>
<sequence>MRVWVVGGKDNGFCFGVFVGGSIAILRGVCRVVSFIRRVVNGLGFGVGDRGETMRLSRISGCFWTGS</sequence>
<organism evidence="2 3">
    <name type="scientific">Aspergillus fijiensis CBS 313.89</name>
    <dbReference type="NCBI Taxonomy" id="1448319"/>
    <lineage>
        <taxon>Eukaryota</taxon>
        <taxon>Fungi</taxon>
        <taxon>Dikarya</taxon>
        <taxon>Ascomycota</taxon>
        <taxon>Pezizomycotina</taxon>
        <taxon>Eurotiomycetes</taxon>
        <taxon>Eurotiomycetidae</taxon>
        <taxon>Eurotiales</taxon>
        <taxon>Aspergillaceae</taxon>
        <taxon>Aspergillus</taxon>
    </lineage>
</organism>
<dbReference type="RefSeq" id="XP_040805674.1">
    <property type="nucleotide sequence ID" value="XM_040939429.1"/>
</dbReference>
<feature type="transmembrane region" description="Helical" evidence="1">
    <location>
        <begin position="12"/>
        <end position="30"/>
    </location>
</feature>
<evidence type="ECO:0000256" key="1">
    <source>
        <dbReference type="SAM" id="Phobius"/>
    </source>
</evidence>
<gene>
    <name evidence="2" type="ORF">BO72DRAFT_176204</name>
</gene>
<accession>A0A8G1W5W8</accession>